<dbReference type="EMBL" id="BTGU01000401">
    <property type="protein sequence ID" value="GMN67070.1"/>
    <property type="molecule type" value="Genomic_DNA"/>
</dbReference>
<feature type="compositionally biased region" description="Basic and acidic residues" evidence="1">
    <location>
        <begin position="76"/>
        <end position="87"/>
    </location>
</feature>
<name>A0AA88JAW0_FICCA</name>
<dbReference type="EMBL" id="BTGU01000400">
    <property type="protein sequence ID" value="GMN67057.1"/>
    <property type="molecule type" value="Genomic_DNA"/>
</dbReference>
<sequence>MLQPQSKQAANIGDGIGTATYSASGVRRRIDCCDRALPSARTGQCDADSEGPNGLGPLRSCPESYAPANGTGLGRDLSKVHDAYRQW</sequence>
<comment type="caution">
    <text evidence="2">The sequence shown here is derived from an EMBL/GenBank/DDBJ whole genome shotgun (WGS) entry which is preliminary data.</text>
</comment>
<dbReference type="AlphaFoldDB" id="A0AA88JAW0"/>
<evidence type="ECO:0000313" key="2">
    <source>
        <dbReference type="EMBL" id="GMN67057.1"/>
    </source>
</evidence>
<evidence type="ECO:0000256" key="1">
    <source>
        <dbReference type="SAM" id="MobiDB-lite"/>
    </source>
</evidence>
<evidence type="ECO:0000313" key="3">
    <source>
        <dbReference type="EMBL" id="GMN67070.1"/>
    </source>
</evidence>
<feature type="region of interest" description="Disordered" evidence="1">
    <location>
        <begin position="40"/>
        <end position="87"/>
    </location>
</feature>
<accession>A0AA88JAW0</accession>
<evidence type="ECO:0000313" key="4">
    <source>
        <dbReference type="Proteomes" id="UP001187192"/>
    </source>
</evidence>
<dbReference type="Proteomes" id="UP001187192">
    <property type="component" value="Unassembled WGS sequence"/>
</dbReference>
<proteinExistence type="predicted"/>
<keyword evidence="4" id="KW-1185">Reference proteome</keyword>
<protein>
    <submittedName>
        <fullName evidence="2">Uncharacterized protein</fullName>
    </submittedName>
</protein>
<organism evidence="2 4">
    <name type="scientific">Ficus carica</name>
    <name type="common">Common fig</name>
    <dbReference type="NCBI Taxonomy" id="3494"/>
    <lineage>
        <taxon>Eukaryota</taxon>
        <taxon>Viridiplantae</taxon>
        <taxon>Streptophyta</taxon>
        <taxon>Embryophyta</taxon>
        <taxon>Tracheophyta</taxon>
        <taxon>Spermatophyta</taxon>
        <taxon>Magnoliopsida</taxon>
        <taxon>eudicotyledons</taxon>
        <taxon>Gunneridae</taxon>
        <taxon>Pentapetalae</taxon>
        <taxon>rosids</taxon>
        <taxon>fabids</taxon>
        <taxon>Rosales</taxon>
        <taxon>Moraceae</taxon>
        <taxon>Ficeae</taxon>
        <taxon>Ficus</taxon>
    </lineage>
</organism>
<gene>
    <name evidence="2" type="ORF">TIFTF001_036119</name>
    <name evidence="3" type="ORF">TIFTF001_036136</name>
</gene>
<reference evidence="2" key="1">
    <citation type="submission" date="2023-07" db="EMBL/GenBank/DDBJ databases">
        <title>draft genome sequence of fig (Ficus carica).</title>
        <authorList>
            <person name="Takahashi T."/>
            <person name="Nishimura K."/>
        </authorList>
    </citation>
    <scope>NUCLEOTIDE SEQUENCE</scope>
</reference>